<gene>
    <name evidence="5" type="ORF">CDL15_Pgr017336</name>
</gene>
<evidence type="ECO:0000256" key="1">
    <source>
        <dbReference type="ARBA" id="ARBA00022729"/>
    </source>
</evidence>
<reference evidence="6" key="1">
    <citation type="journal article" date="2017" name="Plant J.">
        <title>The pomegranate (Punica granatum L.) genome and the genomics of punicalagin biosynthesis.</title>
        <authorList>
            <person name="Qin G."/>
            <person name="Xu C."/>
            <person name="Ming R."/>
            <person name="Tang H."/>
            <person name="Guyot R."/>
            <person name="Kramer E.M."/>
            <person name="Hu Y."/>
            <person name="Yi X."/>
            <person name="Qi Y."/>
            <person name="Xu X."/>
            <person name="Gao Z."/>
            <person name="Pan H."/>
            <person name="Jian J."/>
            <person name="Tian Y."/>
            <person name="Yue Z."/>
            <person name="Xu Y."/>
        </authorList>
    </citation>
    <scope>NUCLEOTIDE SEQUENCE [LARGE SCALE GENOMIC DNA]</scope>
    <source>
        <strain evidence="6">cv. Dabenzi</strain>
    </source>
</reference>
<accession>A0A218Y2Y7</accession>
<protein>
    <recommendedName>
        <fullName evidence="4">Bulb-type lectin domain-containing protein</fullName>
    </recommendedName>
</protein>
<comment type="caution">
    <text evidence="5">The sequence shown here is derived from an EMBL/GenBank/DDBJ whole genome shotgun (WGS) entry which is preliminary data.</text>
</comment>
<dbReference type="InterPro" id="IPR051343">
    <property type="entry name" value="G-type_lectin_kinases/EP1-like"/>
</dbReference>
<dbReference type="AlphaFoldDB" id="A0A218Y2Y7"/>
<dbReference type="EMBL" id="MTKT01000281">
    <property type="protein sequence ID" value="OWM91418.1"/>
    <property type="molecule type" value="Genomic_DNA"/>
</dbReference>
<evidence type="ECO:0000259" key="4">
    <source>
        <dbReference type="PROSITE" id="PS50927"/>
    </source>
</evidence>
<dbReference type="PANTHER" id="PTHR47976:SF7">
    <property type="entry name" value="RECEPTOR-LIKE SERINE_THREONINE-PROTEIN KINASE"/>
    <property type="match status" value="1"/>
</dbReference>
<dbReference type="PROSITE" id="PS50927">
    <property type="entry name" value="BULB_LECTIN"/>
    <property type="match status" value="1"/>
</dbReference>
<keyword evidence="2" id="KW-1015">Disulfide bond</keyword>
<organism evidence="5 6">
    <name type="scientific">Punica granatum</name>
    <name type="common">Pomegranate</name>
    <dbReference type="NCBI Taxonomy" id="22663"/>
    <lineage>
        <taxon>Eukaryota</taxon>
        <taxon>Viridiplantae</taxon>
        <taxon>Streptophyta</taxon>
        <taxon>Embryophyta</taxon>
        <taxon>Tracheophyta</taxon>
        <taxon>Spermatophyta</taxon>
        <taxon>Magnoliopsida</taxon>
        <taxon>eudicotyledons</taxon>
        <taxon>Gunneridae</taxon>
        <taxon>Pentapetalae</taxon>
        <taxon>rosids</taxon>
        <taxon>malvids</taxon>
        <taxon>Myrtales</taxon>
        <taxon>Lythraceae</taxon>
        <taxon>Punica</taxon>
    </lineage>
</organism>
<proteinExistence type="predicted"/>
<evidence type="ECO:0000313" key="6">
    <source>
        <dbReference type="Proteomes" id="UP000197138"/>
    </source>
</evidence>
<dbReference type="Pfam" id="PF01453">
    <property type="entry name" value="B_lectin"/>
    <property type="match status" value="1"/>
</dbReference>
<feature type="domain" description="Bulb-type lectin" evidence="4">
    <location>
        <begin position="1"/>
        <end position="77"/>
    </location>
</feature>
<evidence type="ECO:0000256" key="2">
    <source>
        <dbReference type="ARBA" id="ARBA00023157"/>
    </source>
</evidence>
<dbReference type="Gene3D" id="2.90.10.10">
    <property type="entry name" value="Bulb-type lectin domain"/>
    <property type="match status" value="2"/>
</dbReference>
<evidence type="ECO:0000256" key="3">
    <source>
        <dbReference type="ARBA" id="ARBA00023180"/>
    </source>
</evidence>
<sequence length="132" mass="14482">MVGIPRKTLVWMARRNDPPVPSNSTLRFTADGGLILQSTLDTIIATRNDIAISASMLDSGNFVLYNSRQNITWQSFDSPTDTLLEGQRLTLEQQLYSAASDVDPSTGIFRIRMQADGNLVMYPNADGTVANS</sequence>
<dbReference type="PANTHER" id="PTHR47976">
    <property type="entry name" value="G-TYPE LECTIN S-RECEPTOR-LIKE SERINE/THREONINE-PROTEIN KINASE SD2-5"/>
    <property type="match status" value="1"/>
</dbReference>
<dbReference type="InterPro" id="IPR001480">
    <property type="entry name" value="Bulb-type_lectin_dom"/>
</dbReference>
<dbReference type="Proteomes" id="UP000197138">
    <property type="component" value="Unassembled WGS sequence"/>
</dbReference>
<keyword evidence="3" id="KW-0325">Glycoprotein</keyword>
<evidence type="ECO:0000313" key="5">
    <source>
        <dbReference type="EMBL" id="OWM91418.1"/>
    </source>
</evidence>
<dbReference type="SUPFAM" id="SSF51110">
    <property type="entry name" value="alpha-D-mannose-specific plant lectins"/>
    <property type="match status" value="1"/>
</dbReference>
<keyword evidence="1" id="KW-0732">Signal</keyword>
<dbReference type="InterPro" id="IPR036426">
    <property type="entry name" value="Bulb-type_lectin_dom_sf"/>
</dbReference>
<name>A0A218Y2Y7_PUNGR</name>